<gene>
    <name evidence="1" type="ORF">Z968_10790</name>
</gene>
<dbReference type="InterPro" id="IPR010181">
    <property type="entry name" value="CGCAxxGCC_motif"/>
</dbReference>
<sequence>MTKVLEYNKQGYNCAESIVKAFNEEEKINIPVSIASPFGGGMTVGGTCGAVIGALIVLGSLKGREDLDSQNESRTYTRKIMNKVQEKYGTFQCLELKKKGVSCSEIIEYAYSVLKESIE</sequence>
<organism evidence="1 2">
    <name type="scientific">Clostridium novyi A str. 4552</name>
    <dbReference type="NCBI Taxonomy" id="1444289"/>
    <lineage>
        <taxon>Bacteria</taxon>
        <taxon>Bacillati</taxon>
        <taxon>Bacillota</taxon>
        <taxon>Clostridia</taxon>
        <taxon>Eubacteriales</taxon>
        <taxon>Clostridiaceae</taxon>
        <taxon>Clostridium</taxon>
    </lineage>
</organism>
<dbReference type="OrthoDB" id="1624765at2"/>
<evidence type="ECO:0000313" key="1">
    <source>
        <dbReference type="EMBL" id="KGM94834.1"/>
    </source>
</evidence>
<accession>A0A0A0I077</accession>
<dbReference type="EMBL" id="JENJ01000056">
    <property type="protein sequence ID" value="KGM94834.1"/>
    <property type="molecule type" value="Genomic_DNA"/>
</dbReference>
<name>A0A0A0I077_CLONO</name>
<dbReference type="Pfam" id="PF09719">
    <property type="entry name" value="C_GCAxxG_C_C"/>
    <property type="match status" value="1"/>
</dbReference>
<protein>
    <submittedName>
        <fullName evidence="1">Oxidoreductase</fullName>
    </submittedName>
</protein>
<dbReference type="AlphaFoldDB" id="A0A0A0I077"/>
<evidence type="ECO:0000313" key="2">
    <source>
        <dbReference type="Proteomes" id="UP000030012"/>
    </source>
</evidence>
<dbReference type="Proteomes" id="UP000030012">
    <property type="component" value="Unassembled WGS sequence"/>
</dbReference>
<reference evidence="1 2" key="1">
    <citation type="submission" date="2014-01" db="EMBL/GenBank/DDBJ databases">
        <title>Plasmidome dynamics in the species complex Clostridium novyi sensu lato converts strains of independent lineages into distinctly different pathogens.</title>
        <authorList>
            <person name="Skarin H."/>
            <person name="Segerman B."/>
        </authorList>
    </citation>
    <scope>NUCLEOTIDE SEQUENCE [LARGE SCALE GENOMIC DNA]</scope>
    <source>
        <strain evidence="1 2">4552</strain>
    </source>
</reference>
<dbReference type="NCBIfam" id="TIGR01909">
    <property type="entry name" value="C_GCAxxG_C_C"/>
    <property type="match status" value="1"/>
</dbReference>
<dbReference type="RefSeq" id="WP_039256019.1">
    <property type="nucleotide sequence ID" value="NZ_JENJ01000056.1"/>
</dbReference>
<proteinExistence type="predicted"/>
<comment type="caution">
    <text evidence="1">The sequence shown here is derived from an EMBL/GenBank/DDBJ whole genome shotgun (WGS) entry which is preliminary data.</text>
</comment>